<keyword evidence="4 6" id="KW-0472">Membrane</keyword>
<evidence type="ECO:0000256" key="6">
    <source>
        <dbReference type="SAM" id="Phobius"/>
    </source>
</evidence>
<feature type="transmembrane region" description="Helical" evidence="6">
    <location>
        <begin position="57"/>
        <end position="80"/>
    </location>
</feature>
<keyword evidence="9" id="KW-1185">Reference proteome</keyword>
<keyword evidence="3 6" id="KW-1133">Transmembrane helix</keyword>
<dbReference type="PANTHER" id="PTHR22911">
    <property type="entry name" value="ACYL-MALONYL CONDENSING ENZYME-RELATED"/>
    <property type="match status" value="1"/>
</dbReference>
<evidence type="ECO:0000256" key="4">
    <source>
        <dbReference type="ARBA" id="ARBA00023136"/>
    </source>
</evidence>
<gene>
    <name evidence="8" type="ORF">BDA99DRAFT_553877</name>
</gene>
<dbReference type="AlphaFoldDB" id="A0AAD5KPI7"/>
<evidence type="ECO:0000313" key="8">
    <source>
        <dbReference type="EMBL" id="KAI9278214.1"/>
    </source>
</evidence>
<keyword evidence="2 6" id="KW-0812">Transmembrane</keyword>
<evidence type="ECO:0000313" key="9">
    <source>
        <dbReference type="Proteomes" id="UP001209540"/>
    </source>
</evidence>
<organism evidence="8 9">
    <name type="scientific">Phascolomyces articulosus</name>
    <dbReference type="NCBI Taxonomy" id="60185"/>
    <lineage>
        <taxon>Eukaryota</taxon>
        <taxon>Fungi</taxon>
        <taxon>Fungi incertae sedis</taxon>
        <taxon>Mucoromycota</taxon>
        <taxon>Mucoromycotina</taxon>
        <taxon>Mucoromycetes</taxon>
        <taxon>Mucorales</taxon>
        <taxon>Lichtheimiaceae</taxon>
        <taxon>Phascolomyces</taxon>
    </lineage>
</organism>
<reference evidence="8" key="1">
    <citation type="journal article" date="2022" name="IScience">
        <title>Evolution of zygomycete secretomes and the origins of terrestrial fungal ecologies.</title>
        <authorList>
            <person name="Chang Y."/>
            <person name="Wang Y."/>
            <person name="Mondo S."/>
            <person name="Ahrendt S."/>
            <person name="Andreopoulos W."/>
            <person name="Barry K."/>
            <person name="Beard J."/>
            <person name="Benny G.L."/>
            <person name="Blankenship S."/>
            <person name="Bonito G."/>
            <person name="Cuomo C."/>
            <person name="Desiro A."/>
            <person name="Gervers K.A."/>
            <person name="Hundley H."/>
            <person name="Kuo A."/>
            <person name="LaButti K."/>
            <person name="Lang B.F."/>
            <person name="Lipzen A."/>
            <person name="O'Donnell K."/>
            <person name="Pangilinan J."/>
            <person name="Reynolds N."/>
            <person name="Sandor L."/>
            <person name="Smith M.E."/>
            <person name="Tsang A."/>
            <person name="Grigoriev I.V."/>
            <person name="Stajich J.E."/>
            <person name="Spatafora J.W."/>
        </authorList>
    </citation>
    <scope>NUCLEOTIDE SEQUENCE</scope>
    <source>
        <strain evidence="8">RSA 2281</strain>
    </source>
</reference>
<feature type="transmembrane region" description="Helical" evidence="6">
    <location>
        <begin position="125"/>
        <end position="147"/>
    </location>
</feature>
<sequence length="359" mass="38580">MSRDLTPLAYTRSADAEGEQVGNKIHQEDDDERRPLLQNSTSATSIRQSSNNRAKKLEATIGLGIVAFGALFFSFSSVLIKFCGATFPPFEILLARAIVQTVVGLASCFCFGIDPLVSRPLRPWLVLRGVVGCLAVAASNYAIAHLHFSDVSVLIYLNGAFTTLMAALVLGEPFRRFEGICVSFCLIGAILVSKPDFLFGTILHDHGGDNDNGGDGNSAKGLAILLAITSAFMSSITFCIIRKIGKAVHFLIYTVYYGAVTVVICIPALLTFQPFVWPQTTIEYTMLFTSGICAFIGQCFLSKGLQMTPAGPASLMSMNSLVLSFLYGVFLFGEYPDVLGVLGAIIIAVTTAALALRKK</sequence>
<evidence type="ECO:0000259" key="7">
    <source>
        <dbReference type="Pfam" id="PF00892"/>
    </source>
</evidence>
<evidence type="ECO:0000256" key="2">
    <source>
        <dbReference type="ARBA" id="ARBA00022692"/>
    </source>
</evidence>
<proteinExistence type="predicted"/>
<protein>
    <recommendedName>
        <fullName evidence="7">EamA domain-containing protein</fullName>
    </recommendedName>
</protein>
<feature type="transmembrane region" description="Helical" evidence="6">
    <location>
        <begin position="313"/>
        <end position="332"/>
    </location>
</feature>
<accession>A0AAD5KPI7</accession>
<dbReference type="InterPro" id="IPR000620">
    <property type="entry name" value="EamA_dom"/>
</dbReference>
<evidence type="ECO:0000256" key="1">
    <source>
        <dbReference type="ARBA" id="ARBA00004141"/>
    </source>
</evidence>
<feature type="domain" description="EamA" evidence="7">
    <location>
        <begin position="222"/>
        <end position="352"/>
    </location>
</feature>
<feature type="transmembrane region" description="Helical" evidence="6">
    <location>
        <begin position="250"/>
        <end position="270"/>
    </location>
</feature>
<feature type="transmembrane region" description="Helical" evidence="6">
    <location>
        <begin position="153"/>
        <end position="170"/>
    </location>
</feature>
<dbReference type="Proteomes" id="UP001209540">
    <property type="component" value="Unassembled WGS sequence"/>
</dbReference>
<dbReference type="GO" id="GO:0016020">
    <property type="term" value="C:membrane"/>
    <property type="evidence" value="ECO:0007669"/>
    <property type="project" value="UniProtKB-SubCell"/>
</dbReference>
<feature type="transmembrane region" description="Helical" evidence="6">
    <location>
        <begin position="282"/>
        <end position="301"/>
    </location>
</feature>
<evidence type="ECO:0000256" key="3">
    <source>
        <dbReference type="ARBA" id="ARBA00022989"/>
    </source>
</evidence>
<dbReference type="InterPro" id="IPR037185">
    <property type="entry name" value="EmrE-like"/>
</dbReference>
<feature type="domain" description="EamA" evidence="7">
    <location>
        <begin position="61"/>
        <end position="193"/>
    </location>
</feature>
<dbReference type="Pfam" id="PF00892">
    <property type="entry name" value="EamA"/>
    <property type="match status" value="2"/>
</dbReference>
<dbReference type="PANTHER" id="PTHR22911:SF6">
    <property type="entry name" value="SOLUTE CARRIER FAMILY 35 MEMBER G1"/>
    <property type="match status" value="1"/>
</dbReference>
<feature type="transmembrane region" description="Helical" evidence="6">
    <location>
        <begin position="182"/>
        <end position="202"/>
    </location>
</feature>
<comment type="caution">
    <text evidence="8">The sequence shown here is derived from an EMBL/GenBank/DDBJ whole genome shotgun (WGS) entry which is preliminary data.</text>
</comment>
<comment type="subcellular location">
    <subcellularLocation>
        <location evidence="1">Membrane</location>
        <topology evidence="1">Multi-pass membrane protein</topology>
    </subcellularLocation>
</comment>
<name>A0AAD5KPI7_9FUNG</name>
<feature type="compositionally biased region" description="Polar residues" evidence="5">
    <location>
        <begin position="37"/>
        <end position="49"/>
    </location>
</feature>
<feature type="region of interest" description="Disordered" evidence="5">
    <location>
        <begin position="1"/>
        <end position="49"/>
    </location>
</feature>
<feature type="transmembrane region" description="Helical" evidence="6">
    <location>
        <begin position="338"/>
        <end position="356"/>
    </location>
</feature>
<feature type="transmembrane region" description="Helical" evidence="6">
    <location>
        <begin position="92"/>
        <end position="113"/>
    </location>
</feature>
<feature type="transmembrane region" description="Helical" evidence="6">
    <location>
        <begin position="222"/>
        <end position="241"/>
    </location>
</feature>
<evidence type="ECO:0000256" key="5">
    <source>
        <dbReference type="SAM" id="MobiDB-lite"/>
    </source>
</evidence>
<dbReference type="EMBL" id="JAIXMP010000001">
    <property type="protein sequence ID" value="KAI9278214.1"/>
    <property type="molecule type" value="Genomic_DNA"/>
</dbReference>
<reference evidence="8" key="2">
    <citation type="submission" date="2023-02" db="EMBL/GenBank/DDBJ databases">
        <authorList>
            <consortium name="DOE Joint Genome Institute"/>
            <person name="Mondo S.J."/>
            <person name="Chang Y."/>
            <person name="Wang Y."/>
            <person name="Ahrendt S."/>
            <person name="Andreopoulos W."/>
            <person name="Barry K."/>
            <person name="Beard J."/>
            <person name="Benny G.L."/>
            <person name="Blankenship S."/>
            <person name="Bonito G."/>
            <person name="Cuomo C."/>
            <person name="Desiro A."/>
            <person name="Gervers K.A."/>
            <person name="Hundley H."/>
            <person name="Kuo A."/>
            <person name="LaButti K."/>
            <person name="Lang B.F."/>
            <person name="Lipzen A."/>
            <person name="O'Donnell K."/>
            <person name="Pangilinan J."/>
            <person name="Reynolds N."/>
            <person name="Sandor L."/>
            <person name="Smith M.W."/>
            <person name="Tsang A."/>
            <person name="Grigoriev I.V."/>
            <person name="Stajich J.E."/>
            <person name="Spatafora J.W."/>
        </authorList>
    </citation>
    <scope>NUCLEOTIDE SEQUENCE</scope>
    <source>
        <strain evidence="8">RSA 2281</strain>
    </source>
</reference>
<dbReference type="SUPFAM" id="SSF103481">
    <property type="entry name" value="Multidrug resistance efflux transporter EmrE"/>
    <property type="match status" value="2"/>
</dbReference>